<dbReference type="HOGENOM" id="CLU_051479_3_0_6"/>
<evidence type="ECO:0000313" key="2">
    <source>
        <dbReference type="Proteomes" id="UP000005289"/>
    </source>
</evidence>
<dbReference type="SUPFAM" id="SSF55469">
    <property type="entry name" value="FMN-dependent nitroreductase-like"/>
    <property type="match status" value="2"/>
</dbReference>
<dbReference type="PROSITE" id="PS00879">
    <property type="entry name" value="ODR_DC_2_2"/>
    <property type="match status" value="1"/>
</dbReference>
<dbReference type="PANTHER" id="PTHR23026:SF123">
    <property type="entry name" value="NAD(P)H NITROREDUCTASE RV3131-RELATED"/>
    <property type="match status" value="1"/>
</dbReference>
<name>W0DLE5_9GAMM</name>
<dbReference type="OrthoDB" id="272552at2"/>
<dbReference type="GO" id="GO:0016491">
    <property type="term" value="F:oxidoreductase activity"/>
    <property type="evidence" value="ECO:0007669"/>
    <property type="project" value="InterPro"/>
</dbReference>
<dbReference type="STRING" id="713585.THITH_04765"/>
<accession>W0DLE5</accession>
<dbReference type="InterPro" id="IPR000415">
    <property type="entry name" value="Nitroreductase-like"/>
</dbReference>
<dbReference type="InterPro" id="IPR050627">
    <property type="entry name" value="Nitroreductase/BluB"/>
</dbReference>
<dbReference type="AlphaFoldDB" id="W0DLE5"/>
<organism evidence="1 2">
    <name type="scientific">Thioalkalivibrio paradoxus ARh 1</name>
    <dbReference type="NCBI Taxonomy" id="713585"/>
    <lineage>
        <taxon>Bacteria</taxon>
        <taxon>Pseudomonadati</taxon>
        <taxon>Pseudomonadota</taxon>
        <taxon>Gammaproteobacteria</taxon>
        <taxon>Chromatiales</taxon>
        <taxon>Ectothiorhodospiraceae</taxon>
        <taxon>Thioalkalivibrio</taxon>
    </lineage>
</organism>
<dbReference type="NCBIfam" id="NF047509">
    <property type="entry name" value="Rv3131_FMN_oxido"/>
    <property type="match status" value="1"/>
</dbReference>
<keyword evidence="2" id="KW-1185">Reference proteome</keyword>
<dbReference type="RefSeq" id="WP_006749022.1">
    <property type="nucleotide sequence ID" value="NZ_CP007029.1"/>
</dbReference>
<dbReference type="InterPro" id="IPR022657">
    <property type="entry name" value="De-COase2_CS"/>
</dbReference>
<dbReference type="EMBL" id="CP007029">
    <property type="protein sequence ID" value="AHE97685.1"/>
    <property type="molecule type" value="Genomic_DNA"/>
</dbReference>
<gene>
    <name evidence="1" type="ORF">THITH_04765</name>
</gene>
<dbReference type="KEGG" id="tti:THITH_04765"/>
<dbReference type="PANTHER" id="PTHR23026">
    <property type="entry name" value="NADPH NITROREDUCTASE"/>
    <property type="match status" value="1"/>
</dbReference>
<dbReference type="Gene3D" id="3.40.109.10">
    <property type="entry name" value="NADH Oxidase"/>
    <property type="match status" value="1"/>
</dbReference>
<dbReference type="Proteomes" id="UP000005289">
    <property type="component" value="Chromosome"/>
</dbReference>
<protein>
    <submittedName>
        <fullName evidence="1">Nitroreductase-like protein</fullName>
    </submittedName>
</protein>
<evidence type="ECO:0000313" key="1">
    <source>
        <dbReference type="EMBL" id="AHE97685.1"/>
    </source>
</evidence>
<sequence>MAELTPWDKDAVALVGQAVLAPSSHNTQPWVFLLGEPLVDLFADRTRALLANDPEGRELSISCGCALLNLRAAAAARGFRTEGLLVPDANDPDWLARAAVTRGEVAEDAGLAMLAGTIVTRHTYRSRFQAREVAAEVVGELVAAAEAEGAWLRPVSGREARHRVAGLVAEGDAIQWADPEWRRELAAWMRPPHDGDGLSVPPLVGVVAQAVVRTFDIGGGVGAKDRDIAEASPLLAVLGTEGDRTRDWLVAGQALQRVLLTARARDLQASYLNQPIQVGALRPKLLDAVGASGSPQILLRLGYPAEPAVPAPRRPVEDVIQWA</sequence>
<proteinExistence type="predicted"/>
<reference evidence="1 2" key="1">
    <citation type="submission" date="2013-12" db="EMBL/GenBank/DDBJ databases">
        <authorList>
            <consortium name="DOE Joint Genome Institute"/>
            <person name="Muyzer G."/>
            <person name="Huntemann M."/>
            <person name="Han J."/>
            <person name="Chen A."/>
            <person name="Kyrpides N."/>
            <person name="Mavromatis K."/>
            <person name="Markowitz V."/>
            <person name="Palaniappan K."/>
            <person name="Ivanova N."/>
            <person name="Schaumberg A."/>
            <person name="Pati A."/>
            <person name="Liolios K."/>
            <person name="Nordberg H.P."/>
            <person name="Cantor M.N."/>
            <person name="Hua S.X."/>
            <person name="Woyke T."/>
        </authorList>
    </citation>
    <scope>NUCLEOTIDE SEQUENCE [LARGE SCALE GENOMIC DNA]</scope>
    <source>
        <strain evidence="1 2">ARh 1</strain>
    </source>
</reference>